<evidence type="ECO:0000256" key="1">
    <source>
        <dbReference type="ARBA" id="ARBA00001936"/>
    </source>
</evidence>
<name>A0A0K6SAL4_9ALVE</name>
<keyword evidence="6" id="KW-0255">Endonuclease</keyword>
<dbReference type="InterPro" id="IPR037227">
    <property type="entry name" value="EndoU-like"/>
</dbReference>
<evidence type="ECO:0000313" key="12">
    <source>
        <dbReference type="EMBL" id="CUC10615.1"/>
    </source>
</evidence>
<feature type="domain" description="EndoU" evidence="11">
    <location>
        <begin position="52"/>
        <end position="329"/>
    </location>
</feature>
<evidence type="ECO:0000256" key="10">
    <source>
        <dbReference type="ARBA" id="ARBA00023239"/>
    </source>
</evidence>
<keyword evidence="9" id="KW-0464">Manganese</keyword>
<dbReference type="PANTHER" id="PTHR12439">
    <property type="entry name" value="PLACENTAL PROTEIN 11-RELATED"/>
    <property type="match status" value="1"/>
</dbReference>
<organism evidence="12">
    <name type="scientific">Chromera velia CCMP2878</name>
    <dbReference type="NCBI Taxonomy" id="1169474"/>
    <lineage>
        <taxon>Eukaryota</taxon>
        <taxon>Sar</taxon>
        <taxon>Alveolata</taxon>
        <taxon>Colpodellida</taxon>
        <taxon>Chromeraceae</taxon>
        <taxon>Chromera</taxon>
    </lineage>
</organism>
<dbReference type="GO" id="GO:0004521">
    <property type="term" value="F:RNA endonuclease activity"/>
    <property type="evidence" value="ECO:0007669"/>
    <property type="project" value="InterPro"/>
</dbReference>
<dbReference type="GO" id="GO:0016829">
    <property type="term" value="F:lyase activity"/>
    <property type="evidence" value="ECO:0007669"/>
    <property type="project" value="UniProtKB-KW"/>
</dbReference>
<reference evidence="12" key="1">
    <citation type="submission" date="2014-11" db="EMBL/GenBank/DDBJ databases">
        <title>Molecular phylogeny of cliff fern family Woodsiaceae with morphological implications.</title>
        <authorList>
            <person name="Shao Y.-Z."/>
            <person name="Wei R."/>
            <person name="Zhang X.-C."/>
        </authorList>
    </citation>
    <scope>NUCLEOTIDE SEQUENCE</scope>
</reference>
<dbReference type="Pfam" id="PF09412">
    <property type="entry name" value="XendoU"/>
    <property type="match status" value="1"/>
</dbReference>
<dbReference type="PROSITE" id="PS51959">
    <property type="entry name" value="ENDOU"/>
    <property type="match status" value="1"/>
</dbReference>
<evidence type="ECO:0000256" key="8">
    <source>
        <dbReference type="ARBA" id="ARBA00022884"/>
    </source>
</evidence>
<evidence type="ECO:0000259" key="11">
    <source>
        <dbReference type="PROSITE" id="PS51959"/>
    </source>
</evidence>
<keyword evidence="5" id="KW-0479">Metal-binding</keyword>
<dbReference type="PANTHER" id="PTHR12439:SF11">
    <property type="entry name" value="URIDYLATE-SPECIFIC ENDORIBONUCLEASE"/>
    <property type="match status" value="1"/>
</dbReference>
<sequence>MRNAAFKSAVDSLSADREANVALLRCINVVVHNFEMACFLPKEYHLKKTFNLDVGLSDAVQEMWNLDVNRLTPNADYTINVQEGKKPYWKGDHADEPLFTRVDRQALQRPTYRTFIALLDNYKSHTGQAEQVTSQERREMDAFLKAILQTAPMQYCHQYLLANCKHTDIPSDLGEFQKLLYKIWFEMYRRGGREKDSSGFEHVFVGEVKDGKVSGMHNWVQLYLEEKKGELDYRGYVVPKSRSQAETNSDDHLLSLQFAWNGVEKFVGTSFLGVSPEFEVAVYTTCFLMGEEENDITLDTGTGDVFDLKIRCYKMARDKIGTAFPEATAHYD</sequence>
<dbReference type="SUPFAM" id="SSF142877">
    <property type="entry name" value="EndoU-like"/>
    <property type="match status" value="1"/>
</dbReference>
<keyword evidence="10" id="KW-0456">Lyase</keyword>
<protein>
    <recommendedName>
        <fullName evidence="11">EndoU domain-containing protein</fullName>
    </recommendedName>
</protein>
<evidence type="ECO:0000256" key="5">
    <source>
        <dbReference type="ARBA" id="ARBA00022723"/>
    </source>
</evidence>
<evidence type="ECO:0000256" key="6">
    <source>
        <dbReference type="ARBA" id="ARBA00022759"/>
    </source>
</evidence>
<keyword evidence="8" id="KW-0694">RNA-binding</keyword>
<dbReference type="EMBL" id="CDMZ01004756">
    <property type="protein sequence ID" value="CUC10615.1"/>
    <property type="molecule type" value="Genomic_DNA"/>
</dbReference>
<dbReference type="CDD" id="cd21159">
    <property type="entry name" value="XendoU"/>
    <property type="match status" value="1"/>
</dbReference>
<dbReference type="PhylomeDB" id="A0A0K6SAL4"/>
<comment type="cofactor">
    <cofactor evidence="1">
        <name>Mn(2+)</name>
        <dbReference type="ChEBI" id="CHEBI:29035"/>
    </cofactor>
</comment>
<dbReference type="GO" id="GO:0003723">
    <property type="term" value="F:RNA binding"/>
    <property type="evidence" value="ECO:0007669"/>
    <property type="project" value="UniProtKB-KW"/>
</dbReference>
<evidence type="ECO:0000256" key="7">
    <source>
        <dbReference type="ARBA" id="ARBA00022801"/>
    </source>
</evidence>
<comment type="similarity">
    <text evidence="2">Belongs to the ENDOU family.</text>
</comment>
<gene>
    <name evidence="12" type="ORF">Cvel_1676.t2</name>
</gene>
<evidence type="ECO:0000256" key="3">
    <source>
        <dbReference type="ARBA" id="ARBA00011245"/>
    </source>
</evidence>
<dbReference type="AlphaFoldDB" id="A0A0K6SAL4"/>
<dbReference type="VEuPathDB" id="CryptoDB:Cvel_1676"/>
<evidence type="ECO:0000256" key="2">
    <source>
        <dbReference type="ARBA" id="ARBA00010168"/>
    </source>
</evidence>
<dbReference type="InterPro" id="IPR039787">
    <property type="entry name" value="ENDOU"/>
</dbReference>
<accession>A0A0K6SAL4</accession>
<evidence type="ECO:0000256" key="4">
    <source>
        <dbReference type="ARBA" id="ARBA00022722"/>
    </source>
</evidence>
<comment type="subunit">
    <text evidence="3">Monomer.</text>
</comment>
<evidence type="ECO:0000256" key="9">
    <source>
        <dbReference type="ARBA" id="ARBA00023211"/>
    </source>
</evidence>
<keyword evidence="4" id="KW-0540">Nuclease</keyword>
<dbReference type="GO" id="GO:0046872">
    <property type="term" value="F:metal ion binding"/>
    <property type="evidence" value="ECO:0007669"/>
    <property type="project" value="UniProtKB-KW"/>
</dbReference>
<dbReference type="GO" id="GO:0016787">
    <property type="term" value="F:hydrolase activity"/>
    <property type="evidence" value="ECO:0007669"/>
    <property type="project" value="UniProtKB-KW"/>
</dbReference>
<proteinExistence type="inferred from homology"/>
<dbReference type="InterPro" id="IPR018998">
    <property type="entry name" value="EndoU_C"/>
</dbReference>
<keyword evidence="7" id="KW-0378">Hydrolase</keyword>